<keyword evidence="8" id="KW-0233">DNA recombination</keyword>
<organism evidence="13 14">
    <name type="scientific">Limosa lapponica baueri</name>
    <dbReference type="NCBI Taxonomy" id="1758121"/>
    <lineage>
        <taxon>Eukaryota</taxon>
        <taxon>Metazoa</taxon>
        <taxon>Chordata</taxon>
        <taxon>Craniata</taxon>
        <taxon>Vertebrata</taxon>
        <taxon>Euteleostomi</taxon>
        <taxon>Archelosauria</taxon>
        <taxon>Archosauria</taxon>
        <taxon>Dinosauria</taxon>
        <taxon>Saurischia</taxon>
        <taxon>Theropoda</taxon>
        <taxon>Coelurosauria</taxon>
        <taxon>Aves</taxon>
        <taxon>Neognathae</taxon>
        <taxon>Neoaves</taxon>
        <taxon>Charadriiformes</taxon>
        <taxon>Scolopacidae</taxon>
        <taxon>Limosa</taxon>
    </lineage>
</organism>
<keyword evidence="6" id="KW-0067">ATP-binding</keyword>
<comment type="subcellular location">
    <subcellularLocation>
        <location evidence="2">Chromosome</location>
    </subcellularLocation>
    <subcellularLocation>
        <location evidence="1">Nucleus</location>
    </subcellularLocation>
</comment>
<dbReference type="OrthoDB" id="9344846at2759"/>
<dbReference type="GO" id="GO:0003684">
    <property type="term" value="F:damaged DNA binding"/>
    <property type="evidence" value="ECO:0007669"/>
    <property type="project" value="TreeGrafter"/>
</dbReference>
<dbReference type="GO" id="GO:0000724">
    <property type="term" value="P:double-strand break repair via homologous recombination"/>
    <property type="evidence" value="ECO:0007669"/>
    <property type="project" value="TreeGrafter"/>
</dbReference>
<feature type="coiled-coil region" evidence="11">
    <location>
        <begin position="139"/>
        <end position="309"/>
    </location>
</feature>
<proteinExistence type="predicted"/>
<dbReference type="PANTHER" id="PTHR19306:SF6">
    <property type="entry name" value="STRUCTURAL MAINTENANCE OF CHROMOSOMES PROTEIN 6"/>
    <property type="match status" value="1"/>
</dbReference>
<dbReference type="AlphaFoldDB" id="A0A2I0TCW0"/>
<evidence type="ECO:0000256" key="11">
    <source>
        <dbReference type="SAM" id="Coils"/>
    </source>
</evidence>
<keyword evidence="12" id="KW-0812">Transmembrane</keyword>
<keyword evidence="12" id="KW-1133">Transmembrane helix</keyword>
<dbReference type="GO" id="GO:0035861">
    <property type="term" value="C:site of double-strand break"/>
    <property type="evidence" value="ECO:0007669"/>
    <property type="project" value="TreeGrafter"/>
</dbReference>
<dbReference type="GO" id="GO:0005634">
    <property type="term" value="C:nucleus"/>
    <property type="evidence" value="ECO:0007669"/>
    <property type="project" value="UniProtKB-SubCell"/>
</dbReference>
<evidence type="ECO:0000256" key="12">
    <source>
        <dbReference type="SAM" id="Phobius"/>
    </source>
</evidence>
<reference evidence="14" key="1">
    <citation type="submission" date="2017-11" db="EMBL/GenBank/DDBJ databases">
        <authorList>
            <person name="Lima N.C."/>
            <person name="Parody-Merino A.M."/>
            <person name="Battley P.F."/>
            <person name="Fidler A.E."/>
            <person name="Prosdocimi F."/>
        </authorList>
    </citation>
    <scope>NUCLEOTIDE SEQUENCE [LARGE SCALE GENOMIC DNA]</scope>
</reference>
<dbReference type="SUPFAM" id="SSF57997">
    <property type="entry name" value="Tropomyosin"/>
    <property type="match status" value="1"/>
</dbReference>
<dbReference type="PANTHER" id="PTHR19306">
    <property type="entry name" value="STRUCTURAL MAINTENANCE OF CHROMOSOMES 5,6 SMC5, SMC6"/>
    <property type="match status" value="1"/>
</dbReference>
<evidence type="ECO:0000256" key="1">
    <source>
        <dbReference type="ARBA" id="ARBA00004123"/>
    </source>
</evidence>
<evidence type="ECO:0000256" key="2">
    <source>
        <dbReference type="ARBA" id="ARBA00004286"/>
    </source>
</evidence>
<evidence type="ECO:0000256" key="9">
    <source>
        <dbReference type="ARBA" id="ARBA00023204"/>
    </source>
</evidence>
<dbReference type="GO" id="GO:0030915">
    <property type="term" value="C:Smc5-Smc6 complex"/>
    <property type="evidence" value="ECO:0007669"/>
    <property type="project" value="TreeGrafter"/>
</dbReference>
<sequence>MQFNRPPKNCREAFTAEGDQVFERRYYSSDYLRPKFLSKDVEAEISHLEKEIENKKAQITASHQHLRSIENEVKQNESHLRGHRQHQKELQVGCMFVVANDVRVRQWKIIHTIYKIKIRTTNAEIADLENTEEHQSVGIRTLEDEAEENKGKMESVKKEMQQQGRKMEELKNILQVAEKKFEEMREKIHQVEEIAGPIKDELNQADSEVENSKRRLQHYEDKQKEHLACIKRHKDLLAAKEKELEEKIAQAKQIYPERIEVSRTVKSLDAEMNRLRERINSENDRHGNREEIVQQFHDAKERYKAANSKVKNLKNFIGLLEEIMTQRFKIYRQFLRFCNSTAASVMDRPYWDTLGVHPFFLASVSYYPTPMNEAFVVTSLQKDRWSAFQCSPLSFIILFSRNCRISVLALIFVLFDLGFGGSAGMILIDSNDPENPSFCRWRSRMLVDKICLQNLMLAFWAPYMSN</sequence>
<name>A0A2I0TCW0_LIMLA</name>
<keyword evidence="5" id="KW-0227">DNA damage</keyword>
<dbReference type="GO" id="GO:0005524">
    <property type="term" value="F:ATP binding"/>
    <property type="evidence" value="ECO:0007669"/>
    <property type="project" value="UniProtKB-KW"/>
</dbReference>
<evidence type="ECO:0000256" key="5">
    <source>
        <dbReference type="ARBA" id="ARBA00022763"/>
    </source>
</evidence>
<keyword evidence="14" id="KW-1185">Reference proteome</keyword>
<feature type="transmembrane region" description="Helical" evidence="12">
    <location>
        <begin position="405"/>
        <end position="426"/>
    </location>
</feature>
<accession>A0A2I0TCW0</accession>
<keyword evidence="10" id="KW-0539">Nucleus</keyword>
<evidence type="ECO:0000256" key="3">
    <source>
        <dbReference type="ARBA" id="ARBA00022454"/>
    </source>
</evidence>
<evidence type="ECO:0000256" key="8">
    <source>
        <dbReference type="ARBA" id="ARBA00023172"/>
    </source>
</evidence>
<dbReference type="Proteomes" id="UP000233556">
    <property type="component" value="Unassembled WGS sequence"/>
</dbReference>
<evidence type="ECO:0000256" key="6">
    <source>
        <dbReference type="ARBA" id="ARBA00022840"/>
    </source>
</evidence>
<keyword evidence="3" id="KW-0158">Chromosome</keyword>
<gene>
    <name evidence="13" type="ORF">llap_18085</name>
</gene>
<protein>
    <submittedName>
        <fullName evidence="13">Structural maintenance of chromosomes protein 6</fullName>
    </submittedName>
</protein>
<keyword evidence="7 11" id="KW-0175">Coiled coil</keyword>
<keyword evidence="4" id="KW-0547">Nucleotide-binding</keyword>
<evidence type="ECO:0000313" key="14">
    <source>
        <dbReference type="Proteomes" id="UP000233556"/>
    </source>
</evidence>
<evidence type="ECO:0000256" key="4">
    <source>
        <dbReference type="ARBA" id="ARBA00022741"/>
    </source>
</evidence>
<reference evidence="14" key="2">
    <citation type="submission" date="2017-12" db="EMBL/GenBank/DDBJ databases">
        <title>Genome sequence of the Bar-tailed Godwit (Limosa lapponica baueri).</title>
        <authorList>
            <person name="Lima N.C.B."/>
            <person name="Parody-Merino A.M."/>
            <person name="Battley P.F."/>
            <person name="Fidler A.E."/>
            <person name="Prosdocimi F."/>
        </authorList>
    </citation>
    <scope>NUCLEOTIDE SEQUENCE [LARGE SCALE GENOMIC DNA]</scope>
</reference>
<dbReference type="GO" id="GO:0003697">
    <property type="term" value="F:single-stranded DNA binding"/>
    <property type="evidence" value="ECO:0007669"/>
    <property type="project" value="TreeGrafter"/>
</dbReference>
<keyword evidence="9" id="KW-0234">DNA repair</keyword>
<evidence type="ECO:0000313" key="13">
    <source>
        <dbReference type="EMBL" id="PKU31612.1"/>
    </source>
</evidence>
<keyword evidence="12" id="KW-0472">Membrane</keyword>
<evidence type="ECO:0000256" key="7">
    <source>
        <dbReference type="ARBA" id="ARBA00023054"/>
    </source>
</evidence>
<evidence type="ECO:0000256" key="10">
    <source>
        <dbReference type="ARBA" id="ARBA00023242"/>
    </source>
</evidence>
<dbReference type="EMBL" id="KZ512528">
    <property type="protein sequence ID" value="PKU31612.1"/>
    <property type="molecule type" value="Genomic_DNA"/>
</dbReference>